<feature type="transmembrane region" description="Helical" evidence="2">
    <location>
        <begin position="18"/>
        <end position="35"/>
    </location>
</feature>
<evidence type="ECO:0000256" key="1">
    <source>
        <dbReference type="SAM" id="MobiDB-lite"/>
    </source>
</evidence>
<evidence type="ECO:0000313" key="3">
    <source>
        <dbReference type="EMBL" id="OGZ17005.1"/>
    </source>
</evidence>
<dbReference type="Proteomes" id="UP000178106">
    <property type="component" value="Unassembled WGS sequence"/>
</dbReference>
<feature type="region of interest" description="Disordered" evidence="1">
    <location>
        <begin position="42"/>
        <end position="62"/>
    </location>
</feature>
<keyword evidence="2" id="KW-0472">Membrane</keyword>
<protein>
    <submittedName>
        <fullName evidence="3">Uncharacterized protein</fullName>
    </submittedName>
</protein>
<accession>A0A1G2DTM9</accession>
<name>A0A1G2DTM9_9BACT</name>
<evidence type="ECO:0000313" key="4">
    <source>
        <dbReference type="Proteomes" id="UP000178106"/>
    </source>
</evidence>
<reference evidence="3 4" key="1">
    <citation type="journal article" date="2016" name="Nat. Commun.">
        <title>Thousands of microbial genomes shed light on interconnected biogeochemical processes in an aquifer system.</title>
        <authorList>
            <person name="Anantharaman K."/>
            <person name="Brown C.T."/>
            <person name="Hug L.A."/>
            <person name="Sharon I."/>
            <person name="Castelle C.J."/>
            <person name="Probst A.J."/>
            <person name="Thomas B.C."/>
            <person name="Singh A."/>
            <person name="Wilkins M.J."/>
            <person name="Karaoz U."/>
            <person name="Brodie E.L."/>
            <person name="Williams K.H."/>
            <person name="Hubbard S.S."/>
            <person name="Banfield J.F."/>
        </authorList>
    </citation>
    <scope>NUCLEOTIDE SEQUENCE [LARGE SCALE GENOMIC DNA]</scope>
</reference>
<proteinExistence type="predicted"/>
<comment type="caution">
    <text evidence="3">The sequence shown here is derived from an EMBL/GenBank/DDBJ whole genome shotgun (WGS) entry which is preliminary data.</text>
</comment>
<gene>
    <name evidence="3" type="ORF">A2494_00760</name>
</gene>
<sequence>MADSQNYSPLRVSAPPKGLGFLLLLLVLSLLWFILPARTDGTQENATASTPSVEDVGKPIGN</sequence>
<keyword evidence="2" id="KW-0812">Transmembrane</keyword>
<organism evidence="3 4">
    <name type="scientific">Candidatus Lloydbacteria bacterium RIFOXYC12_FULL_46_25</name>
    <dbReference type="NCBI Taxonomy" id="1798670"/>
    <lineage>
        <taxon>Bacteria</taxon>
        <taxon>Candidatus Lloydiibacteriota</taxon>
    </lineage>
</organism>
<evidence type="ECO:0000256" key="2">
    <source>
        <dbReference type="SAM" id="Phobius"/>
    </source>
</evidence>
<dbReference type="AlphaFoldDB" id="A0A1G2DTM9"/>
<keyword evidence="2" id="KW-1133">Transmembrane helix</keyword>
<dbReference type="EMBL" id="MHLU01000153">
    <property type="protein sequence ID" value="OGZ17005.1"/>
    <property type="molecule type" value="Genomic_DNA"/>
</dbReference>
<feature type="compositionally biased region" description="Polar residues" evidence="1">
    <location>
        <begin position="42"/>
        <end position="52"/>
    </location>
</feature>